<dbReference type="CDD" id="cd00452">
    <property type="entry name" value="KDPG_aldolase"/>
    <property type="match status" value="1"/>
</dbReference>
<dbReference type="PANTHER" id="PTHR30246:SF1">
    <property type="entry name" value="2-DEHYDRO-3-DEOXY-6-PHOSPHOGALACTONATE ALDOLASE-RELATED"/>
    <property type="match status" value="1"/>
</dbReference>
<dbReference type="KEGG" id="psez:HME7025_00288"/>
<organism evidence="6 7">
    <name type="scientific">Aquirufa nivalisilvae</name>
    <dbReference type="NCBI Taxonomy" id="2516557"/>
    <lineage>
        <taxon>Bacteria</taxon>
        <taxon>Pseudomonadati</taxon>
        <taxon>Bacteroidota</taxon>
        <taxon>Cytophagia</taxon>
        <taxon>Cytophagales</taxon>
        <taxon>Flectobacillaceae</taxon>
        <taxon>Aquirufa</taxon>
    </lineage>
</organism>
<evidence type="ECO:0000256" key="1">
    <source>
        <dbReference type="ARBA" id="ARBA00004761"/>
    </source>
</evidence>
<dbReference type="Gene3D" id="3.20.20.70">
    <property type="entry name" value="Aldolase class I"/>
    <property type="match status" value="1"/>
</dbReference>
<reference evidence="7" key="1">
    <citation type="submission" date="2018-05" db="EMBL/GenBank/DDBJ databases">
        <title>Pseudarcicella sp. HME7025 Genome sequencing and assembly.</title>
        <authorList>
            <person name="Kim H."/>
            <person name="Kang H."/>
            <person name="Joh K."/>
        </authorList>
    </citation>
    <scope>NUCLEOTIDE SEQUENCE [LARGE SCALE GENOMIC DNA]</scope>
    <source>
        <strain evidence="7">HME7025</strain>
    </source>
</reference>
<evidence type="ECO:0000256" key="2">
    <source>
        <dbReference type="ARBA" id="ARBA00006906"/>
    </source>
</evidence>
<dbReference type="AlphaFoldDB" id="A0A2S2DRZ3"/>
<dbReference type="Proteomes" id="UP000245468">
    <property type="component" value="Chromosome"/>
</dbReference>
<evidence type="ECO:0000313" key="6">
    <source>
        <dbReference type="EMBL" id="AWL08171.1"/>
    </source>
</evidence>
<dbReference type="EC" id="4.1.2.14" evidence="6"/>
<gene>
    <name evidence="6" type="ORF">HME7025_00288</name>
</gene>
<dbReference type="PANTHER" id="PTHR30246">
    <property type="entry name" value="2-KETO-3-DEOXY-6-PHOSPHOGLUCONATE ALDOLASE"/>
    <property type="match status" value="1"/>
</dbReference>
<comment type="similarity">
    <text evidence="2">Belongs to the KHG/KDPG aldolase family.</text>
</comment>
<sequence length="220" mass="24227">MARNSSEVVYQRIQETPIVPLFFNADLSIATSVLKACYDGGIRVFEFTNRGKEAPYIFAKAMEYVEKECPDLVLGIGTIYDAKQANEFIQMGADFMLQPFITESVGEVCGKHDIPWMPGAMTLTEIRQAEIWGAKIVKIFPGNVVGPAFVKALKGPMPNTQIMVTSGVEPNKESLSTWFNAGAAAVGMGSQLFPADLIAKKDYQAIEQMIAQLITTYREL</sequence>
<dbReference type="GO" id="GO:0008675">
    <property type="term" value="F:2-dehydro-3-deoxy-phosphogluconate aldolase activity"/>
    <property type="evidence" value="ECO:0007669"/>
    <property type="project" value="UniProtKB-EC"/>
</dbReference>
<dbReference type="GO" id="GO:0106009">
    <property type="term" value="F:(4S)-4-hydroxy-2-oxoglutarate aldolase activity"/>
    <property type="evidence" value="ECO:0007669"/>
    <property type="project" value="UniProtKB-EC"/>
</dbReference>
<keyword evidence="5" id="KW-0119">Carbohydrate metabolism</keyword>
<accession>A0A2S2DRZ3</accession>
<proteinExistence type="inferred from homology"/>
<evidence type="ECO:0000256" key="5">
    <source>
        <dbReference type="ARBA" id="ARBA00023277"/>
    </source>
</evidence>
<dbReference type="Pfam" id="PF01081">
    <property type="entry name" value="Aldolase"/>
    <property type="match status" value="1"/>
</dbReference>
<keyword evidence="7" id="KW-1185">Reference proteome</keyword>
<evidence type="ECO:0000256" key="3">
    <source>
        <dbReference type="ARBA" id="ARBA00011233"/>
    </source>
</evidence>
<dbReference type="RefSeq" id="WP_109321939.1">
    <property type="nucleotide sequence ID" value="NZ_CP029346.1"/>
</dbReference>
<dbReference type="EC" id="4.1.3.42" evidence="6"/>
<dbReference type="NCBIfam" id="NF005499">
    <property type="entry name" value="PRK07114.1"/>
    <property type="match status" value="1"/>
</dbReference>
<comment type="subunit">
    <text evidence="3">Homotrimer.</text>
</comment>
<name>A0A2S2DRZ3_9BACT</name>
<dbReference type="SUPFAM" id="SSF51569">
    <property type="entry name" value="Aldolase"/>
    <property type="match status" value="1"/>
</dbReference>
<evidence type="ECO:0000313" key="7">
    <source>
        <dbReference type="Proteomes" id="UP000245468"/>
    </source>
</evidence>
<evidence type="ECO:0000256" key="4">
    <source>
        <dbReference type="ARBA" id="ARBA00023239"/>
    </source>
</evidence>
<dbReference type="OrthoDB" id="9802667at2"/>
<protein>
    <submittedName>
        <fullName evidence="6">2-dehydro-3-deoxy-phosphogluconate aldolase</fullName>
        <ecNumber evidence="6">4.1.2.14</ecNumber>
        <ecNumber evidence="6">4.1.3.42</ecNumber>
    </submittedName>
</protein>
<dbReference type="InterPro" id="IPR000887">
    <property type="entry name" value="Aldlse_KDPG_KHG"/>
</dbReference>
<dbReference type="InterPro" id="IPR013785">
    <property type="entry name" value="Aldolase_TIM"/>
</dbReference>
<dbReference type="EMBL" id="CP029346">
    <property type="protein sequence ID" value="AWL08171.1"/>
    <property type="molecule type" value="Genomic_DNA"/>
</dbReference>
<keyword evidence="4 6" id="KW-0456">Lyase</keyword>
<comment type="pathway">
    <text evidence="1">Carbohydrate acid metabolism.</text>
</comment>